<dbReference type="PROSITE" id="PS51007">
    <property type="entry name" value="CYTC"/>
    <property type="match status" value="1"/>
</dbReference>
<dbReference type="Proteomes" id="UP000250928">
    <property type="component" value="Unassembled WGS sequence"/>
</dbReference>
<evidence type="ECO:0000256" key="5">
    <source>
        <dbReference type="SAM" id="MobiDB-lite"/>
    </source>
</evidence>
<sequence>MTMHHRLFAILLLAASGGTLAGGAADTLLQTYRDQGAGPFQAETGRTLWTKSFTAKDEPRGCTDCHGTDLTRAGRHRKTGKPIQPMSPAVNPKRLSDPKKIEKWFLRNCKWTLGRECTPQEKGDYLTYLRNPDN</sequence>
<reference evidence="8 9" key="1">
    <citation type="submission" date="2018-01" db="EMBL/GenBank/DDBJ databases">
        <title>Novel co-symbiosis in the lucinid bivalve Phacoides pectinatus.</title>
        <authorList>
            <person name="Lim S.J."/>
            <person name="Davis B.G."/>
            <person name="Gill D.E."/>
            <person name="Engel A.S."/>
            <person name="Anderson L.C."/>
            <person name="Campbell B.J."/>
        </authorList>
    </citation>
    <scope>NUCLEOTIDE SEQUENCE [LARGE SCALE GENOMIC DNA]</scope>
    <source>
        <strain evidence="8">N3_P5</strain>
    </source>
</reference>
<name>A0A6N4E7A6_9GAMM</name>
<dbReference type="Pfam" id="PF09086">
    <property type="entry name" value="DUF1924"/>
    <property type="match status" value="1"/>
</dbReference>
<feature type="signal peptide" evidence="6">
    <location>
        <begin position="1"/>
        <end position="21"/>
    </location>
</feature>
<dbReference type="EMBL" id="PQCO01000026">
    <property type="protein sequence ID" value="PUE05762.1"/>
    <property type="molecule type" value="Genomic_DNA"/>
</dbReference>
<accession>A0A6N4E7A6</accession>
<evidence type="ECO:0000256" key="4">
    <source>
        <dbReference type="PROSITE-ProRule" id="PRU00433"/>
    </source>
</evidence>
<evidence type="ECO:0000256" key="1">
    <source>
        <dbReference type="ARBA" id="ARBA00022617"/>
    </source>
</evidence>
<gene>
    <name evidence="8" type="ORF">C3L24_00270</name>
</gene>
<dbReference type="InterPro" id="IPR015170">
    <property type="entry name" value="DUF1924_SHP"/>
</dbReference>
<evidence type="ECO:0000259" key="7">
    <source>
        <dbReference type="PROSITE" id="PS51007"/>
    </source>
</evidence>
<comment type="caution">
    <text evidence="8">The sequence shown here is derived from an EMBL/GenBank/DDBJ whole genome shotgun (WGS) entry which is preliminary data.</text>
</comment>
<feature type="region of interest" description="Disordered" evidence="5">
    <location>
        <begin position="66"/>
        <end position="95"/>
    </location>
</feature>
<evidence type="ECO:0000313" key="8">
    <source>
        <dbReference type="EMBL" id="PUE05762.1"/>
    </source>
</evidence>
<evidence type="ECO:0000256" key="3">
    <source>
        <dbReference type="ARBA" id="ARBA00023004"/>
    </source>
</evidence>
<dbReference type="AlphaFoldDB" id="A0A6N4E7A6"/>
<keyword evidence="6" id="KW-0732">Signal</keyword>
<protein>
    <recommendedName>
        <fullName evidence="7">Cytochrome c domain-containing protein</fullName>
    </recommendedName>
</protein>
<organism evidence="8 9">
    <name type="scientific">Candidatus Sedimenticola endophacoides</name>
    <dbReference type="NCBI Taxonomy" id="2548426"/>
    <lineage>
        <taxon>Bacteria</taxon>
        <taxon>Pseudomonadati</taxon>
        <taxon>Pseudomonadota</taxon>
        <taxon>Gammaproteobacteria</taxon>
        <taxon>Chromatiales</taxon>
        <taxon>Sedimenticolaceae</taxon>
        <taxon>Sedimenticola</taxon>
    </lineage>
</organism>
<evidence type="ECO:0000256" key="2">
    <source>
        <dbReference type="ARBA" id="ARBA00022723"/>
    </source>
</evidence>
<dbReference type="GO" id="GO:0046872">
    <property type="term" value="F:metal ion binding"/>
    <property type="evidence" value="ECO:0007669"/>
    <property type="project" value="UniProtKB-KW"/>
</dbReference>
<feature type="domain" description="Cytochrome c" evidence="7">
    <location>
        <begin position="40"/>
        <end position="133"/>
    </location>
</feature>
<keyword evidence="3 4" id="KW-0408">Iron</keyword>
<dbReference type="InterPro" id="IPR009056">
    <property type="entry name" value="Cyt_c-like_dom"/>
</dbReference>
<dbReference type="Gene3D" id="1.10.760.10">
    <property type="entry name" value="Cytochrome c-like domain"/>
    <property type="match status" value="1"/>
</dbReference>
<keyword evidence="1 4" id="KW-0349">Heme</keyword>
<dbReference type="GO" id="GO:0020037">
    <property type="term" value="F:heme binding"/>
    <property type="evidence" value="ECO:0007669"/>
    <property type="project" value="InterPro"/>
</dbReference>
<dbReference type="GO" id="GO:0009055">
    <property type="term" value="F:electron transfer activity"/>
    <property type="evidence" value="ECO:0007669"/>
    <property type="project" value="InterPro"/>
</dbReference>
<dbReference type="SUPFAM" id="SSF46626">
    <property type="entry name" value="Cytochrome c"/>
    <property type="match status" value="1"/>
</dbReference>
<proteinExistence type="predicted"/>
<evidence type="ECO:0000313" key="9">
    <source>
        <dbReference type="Proteomes" id="UP000250928"/>
    </source>
</evidence>
<evidence type="ECO:0000256" key="6">
    <source>
        <dbReference type="SAM" id="SignalP"/>
    </source>
</evidence>
<keyword evidence="2 4" id="KW-0479">Metal-binding</keyword>
<feature type="chain" id="PRO_5026855118" description="Cytochrome c domain-containing protein" evidence="6">
    <location>
        <begin position="22"/>
        <end position="134"/>
    </location>
</feature>
<dbReference type="InterPro" id="IPR036909">
    <property type="entry name" value="Cyt_c-like_dom_sf"/>
</dbReference>